<protein>
    <recommendedName>
        <fullName evidence="3">Tautomerase</fullName>
        <ecNumber evidence="3">5.3.2.-</ecNumber>
    </recommendedName>
</protein>
<comment type="similarity">
    <text evidence="1 3">Belongs to the 4-oxalocrotonate tautomerase family.</text>
</comment>
<dbReference type="RefSeq" id="WP_011004190.1">
    <property type="nucleotide sequence ID" value="NZ_CP046675.1"/>
</dbReference>
<geneLocation type="plasmid" evidence="5 6">
    <name>pRS</name>
</geneLocation>
<evidence type="ECO:0000256" key="2">
    <source>
        <dbReference type="ARBA" id="ARBA00023235"/>
    </source>
</evidence>
<dbReference type="NCBIfam" id="TIGR00013">
    <property type="entry name" value="taut"/>
    <property type="match status" value="1"/>
</dbReference>
<gene>
    <name evidence="5" type="ORF">GO999_18495</name>
</gene>
<dbReference type="NCBIfam" id="NF002524">
    <property type="entry name" value="PRK01964.1"/>
    <property type="match status" value="1"/>
</dbReference>
<dbReference type="EMBL" id="CP046675">
    <property type="protein sequence ID" value="QUP60561.1"/>
    <property type="molecule type" value="Genomic_DNA"/>
</dbReference>
<dbReference type="SUPFAM" id="SSF55331">
    <property type="entry name" value="Tautomerase/MIF"/>
    <property type="match status" value="1"/>
</dbReference>
<proteinExistence type="inferred from homology"/>
<dbReference type="InterPro" id="IPR014347">
    <property type="entry name" value="Tautomerase/MIF_sf"/>
</dbReference>
<dbReference type="PANTHER" id="PTHR35530:SF1">
    <property type="entry name" value="2-HYDROXYMUCONATE TAUTOMERASE"/>
    <property type="match status" value="1"/>
</dbReference>
<sequence length="70" mass="7256">MPLIQVTLIEGRTMEAKAALIGSLTQAAVATLGAPRESVRVIIQEVPAAHWGVAGVPKSAAKEPPRDSKA</sequence>
<dbReference type="EC" id="5.3.2.-" evidence="3"/>
<dbReference type="NCBIfam" id="NF002571">
    <property type="entry name" value="PRK02220.1"/>
    <property type="match status" value="1"/>
</dbReference>
<evidence type="ECO:0000256" key="1">
    <source>
        <dbReference type="ARBA" id="ARBA00006723"/>
    </source>
</evidence>
<reference evidence="6" key="1">
    <citation type="submission" date="2019-12" db="EMBL/GenBank/DDBJ databases">
        <title>Whole-genome sequence of tobacco pathogen Ralstonia pseudosolanacearum strain RS, originating from Yunnan province of China.</title>
        <authorList>
            <person name="Lu C.-H."/>
        </authorList>
    </citation>
    <scope>NUCLEOTIDE SEQUENCE [LARGE SCALE GENOMIC DNA]</scope>
    <source>
        <strain evidence="6">RS</strain>
        <plasmid evidence="6">pRS</plasmid>
    </source>
</reference>
<dbReference type="InterPro" id="IPR018191">
    <property type="entry name" value="4-OT"/>
</dbReference>
<evidence type="ECO:0000313" key="6">
    <source>
        <dbReference type="Proteomes" id="UP000680989"/>
    </source>
</evidence>
<accession>A0ABX7ZZ92</accession>
<dbReference type="Proteomes" id="UP000680989">
    <property type="component" value="Plasmid pRS"/>
</dbReference>
<keyword evidence="2 3" id="KW-0413">Isomerase</keyword>
<evidence type="ECO:0000313" key="5">
    <source>
        <dbReference type="EMBL" id="QUP60561.1"/>
    </source>
</evidence>
<evidence type="ECO:0000259" key="4">
    <source>
        <dbReference type="Pfam" id="PF01361"/>
    </source>
</evidence>
<evidence type="ECO:0000256" key="3">
    <source>
        <dbReference type="RuleBase" id="RU362032"/>
    </source>
</evidence>
<feature type="domain" description="4-oxalocrotonate tautomerase-like" evidence="4">
    <location>
        <begin position="2"/>
        <end position="60"/>
    </location>
</feature>
<dbReference type="PANTHER" id="PTHR35530">
    <property type="entry name" value="TAUTOMERASE-RELATED"/>
    <property type="match status" value="1"/>
</dbReference>
<keyword evidence="6" id="KW-1185">Reference proteome</keyword>
<dbReference type="Gene3D" id="3.30.429.10">
    <property type="entry name" value="Macrophage Migration Inhibitory Factor"/>
    <property type="match status" value="1"/>
</dbReference>
<organism evidence="5 6">
    <name type="scientific">Ralstonia nicotianae</name>
    <dbReference type="NCBI Taxonomy" id="3037696"/>
    <lineage>
        <taxon>Bacteria</taxon>
        <taxon>Pseudomonadati</taxon>
        <taxon>Pseudomonadota</taxon>
        <taxon>Betaproteobacteria</taxon>
        <taxon>Burkholderiales</taxon>
        <taxon>Burkholderiaceae</taxon>
        <taxon>Ralstonia</taxon>
        <taxon>Ralstonia solanacearum species complex</taxon>
    </lineage>
</organism>
<dbReference type="InterPro" id="IPR004370">
    <property type="entry name" value="4-OT-like_dom"/>
</dbReference>
<name>A0ABX7ZZ92_9RALS</name>
<keyword evidence="5" id="KW-0614">Plasmid</keyword>
<dbReference type="Pfam" id="PF01361">
    <property type="entry name" value="Tautomerase"/>
    <property type="match status" value="1"/>
</dbReference>